<keyword evidence="4" id="KW-1185">Reference proteome</keyword>
<evidence type="ECO:0000313" key="3">
    <source>
        <dbReference type="EMBL" id="BAT71870.1"/>
    </source>
</evidence>
<dbReference type="RefSeq" id="WP_070098517.1">
    <property type="nucleotide sequence ID" value="NZ_AP013035.1"/>
</dbReference>
<dbReference type="EMBL" id="AP013035">
    <property type="protein sequence ID" value="BAT71870.1"/>
    <property type="molecule type" value="Genomic_DNA"/>
</dbReference>
<dbReference type="Gene3D" id="3.10.129.10">
    <property type="entry name" value="Hotdog Thioesterase"/>
    <property type="match status" value="1"/>
</dbReference>
<dbReference type="InterPro" id="IPR052723">
    <property type="entry name" value="Acyl-CoA_thioesterase_PaaI"/>
</dbReference>
<evidence type="ECO:0000313" key="4">
    <source>
        <dbReference type="Proteomes" id="UP000063234"/>
    </source>
</evidence>
<dbReference type="PANTHER" id="PTHR42856:SF1">
    <property type="entry name" value="ACYL-COENZYME A THIOESTERASE PAAI"/>
    <property type="match status" value="1"/>
</dbReference>
<protein>
    <submittedName>
        <fullName evidence="3">Acyl-CoA thioesterase</fullName>
        <ecNumber evidence="3">3.1.2.-</ecNumber>
    </submittedName>
</protein>
<dbReference type="CDD" id="cd03443">
    <property type="entry name" value="PaaI_thioesterase"/>
    <property type="match status" value="1"/>
</dbReference>
<evidence type="ECO:0000256" key="1">
    <source>
        <dbReference type="ARBA" id="ARBA00022801"/>
    </source>
</evidence>
<name>A0A0S3QU59_THET7</name>
<dbReference type="PANTHER" id="PTHR42856">
    <property type="entry name" value="ACYL-COENZYME A THIOESTERASE PAAI"/>
    <property type="match status" value="1"/>
</dbReference>
<feature type="domain" description="Thioesterase" evidence="2">
    <location>
        <begin position="51"/>
        <end position="124"/>
    </location>
</feature>
<gene>
    <name evidence="3" type="primary">paaI</name>
    <name evidence="3" type="ORF">TST_1076</name>
</gene>
<dbReference type="SUPFAM" id="SSF54637">
    <property type="entry name" value="Thioesterase/thiol ester dehydrase-isomerase"/>
    <property type="match status" value="1"/>
</dbReference>
<dbReference type="EC" id="3.1.2.-" evidence="3"/>
<dbReference type="OrthoDB" id="32575at2"/>
<dbReference type="PATRIC" id="fig|1298851.3.peg.1131"/>
<dbReference type="AlphaFoldDB" id="A0A0S3QU59"/>
<dbReference type="Pfam" id="PF03061">
    <property type="entry name" value="4HBT"/>
    <property type="match status" value="1"/>
</dbReference>
<evidence type="ECO:0000259" key="2">
    <source>
        <dbReference type="Pfam" id="PF03061"/>
    </source>
</evidence>
<keyword evidence="1 3" id="KW-0378">Hydrolase</keyword>
<organism evidence="3 4">
    <name type="scientific">Thermosulfidibacter takaii (strain DSM 17441 / JCM 13301 / NBRC 103674 / ABI70S6)</name>
    <dbReference type="NCBI Taxonomy" id="1298851"/>
    <lineage>
        <taxon>Bacteria</taxon>
        <taxon>Pseudomonadati</taxon>
        <taxon>Thermosulfidibacterota</taxon>
        <taxon>Thermosulfidibacteria</taxon>
        <taxon>Thermosulfidibacterales</taxon>
        <taxon>Thermosulfidibacteraceae</taxon>
    </lineage>
</organism>
<dbReference type="Proteomes" id="UP000063234">
    <property type="component" value="Chromosome"/>
</dbReference>
<dbReference type="InterPro" id="IPR003736">
    <property type="entry name" value="PAAI_dom"/>
</dbReference>
<dbReference type="STRING" id="1298851.TST_1076"/>
<accession>A0A0S3QU59</accession>
<dbReference type="InterPro" id="IPR029069">
    <property type="entry name" value="HotDog_dom_sf"/>
</dbReference>
<proteinExistence type="predicted"/>
<dbReference type="GO" id="GO:0016289">
    <property type="term" value="F:acyl-CoA hydrolase activity"/>
    <property type="evidence" value="ECO:0007669"/>
    <property type="project" value="TreeGrafter"/>
</dbReference>
<dbReference type="InterPro" id="IPR006683">
    <property type="entry name" value="Thioestr_dom"/>
</dbReference>
<sequence length="141" mass="15145">MDALTVAKKVADYIAKNDRLVGLLGAEVVDVAPGYAKLKLVVQDKHMNAAGVCQGGVIFTLADLAFAIASNSHGKVALALDVSISYLKAVNLGDVIYAEAKEEHLGNRTATYIMRVFRGSGEQVALLKGTVYRFDREFLAE</sequence>
<reference evidence="4" key="1">
    <citation type="journal article" date="2018" name="Science">
        <title>A primordial and reversible TCA cycle in a facultatively chemolithoautotrophic thermophile.</title>
        <authorList>
            <person name="Nunoura T."/>
            <person name="Chikaraishi Y."/>
            <person name="Izaki R."/>
            <person name="Suwa T."/>
            <person name="Sato T."/>
            <person name="Harada T."/>
            <person name="Mori K."/>
            <person name="Kato Y."/>
            <person name="Miyazaki M."/>
            <person name="Shimamura S."/>
            <person name="Yanagawa K."/>
            <person name="Shuto A."/>
            <person name="Ohkouchi N."/>
            <person name="Fujita N."/>
            <person name="Takaki Y."/>
            <person name="Atomi H."/>
            <person name="Takai K."/>
        </authorList>
    </citation>
    <scope>NUCLEOTIDE SEQUENCE [LARGE SCALE GENOMIC DNA]</scope>
    <source>
        <strain evidence="4">DSM 17441 / JCM 13301 / NBRC 103674 / ABI70S6</strain>
    </source>
</reference>
<dbReference type="KEGG" id="ttk:TST_1076"/>
<dbReference type="NCBIfam" id="TIGR00369">
    <property type="entry name" value="unchar_dom_1"/>
    <property type="match status" value="1"/>
</dbReference>